<dbReference type="InterPro" id="IPR027417">
    <property type="entry name" value="P-loop_NTPase"/>
</dbReference>
<dbReference type="PANTHER" id="PTHR24106">
    <property type="entry name" value="NACHT, LRR AND CARD DOMAINS-CONTAINING"/>
    <property type="match status" value="1"/>
</dbReference>
<dbReference type="EMBL" id="JBHFQA010000007">
    <property type="protein sequence ID" value="KAL2096095.1"/>
    <property type="molecule type" value="Genomic_DNA"/>
</dbReference>
<feature type="domain" description="NACHT" evidence="19">
    <location>
        <begin position="196"/>
        <end position="329"/>
    </location>
</feature>
<keyword evidence="5" id="KW-0963">Cytoplasm</keyword>
<keyword evidence="13" id="KW-0472">Membrane</keyword>
<dbReference type="Pfam" id="PF17779">
    <property type="entry name" value="WHD_NOD2"/>
    <property type="match status" value="1"/>
</dbReference>
<dbReference type="Pfam" id="PF00619">
    <property type="entry name" value="CARD"/>
    <property type="match status" value="1"/>
</dbReference>
<dbReference type="Gene3D" id="3.40.50.300">
    <property type="entry name" value="P-loop containing nucleotide triphosphate hydrolases"/>
    <property type="match status" value="1"/>
</dbReference>
<organism evidence="20 21">
    <name type="scientific">Coilia grayii</name>
    <name type="common">Gray's grenadier anchovy</name>
    <dbReference type="NCBI Taxonomy" id="363190"/>
    <lineage>
        <taxon>Eukaryota</taxon>
        <taxon>Metazoa</taxon>
        <taxon>Chordata</taxon>
        <taxon>Craniata</taxon>
        <taxon>Vertebrata</taxon>
        <taxon>Euteleostomi</taxon>
        <taxon>Actinopterygii</taxon>
        <taxon>Neopterygii</taxon>
        <taxon>Teleostei</taxon>
        <taxon>Clupei</taxon>
        <taxon>Clupeiformes</taxon>
        <taxon>Clupeoidei</taxon>
        <taxon>Engraulidae</taxon>
        <taxon>Coilinae</taxon>
        <taxon>Coilia</taxon>
    </lineage>
</organism>
<keyword evidence="10" id="KW-0067">ATP-binding</keyword>
<feature type="domain" description="CARD" evidence="18">
    <location>
        <begin position="10"/>
        <end position="80"/>
    </location>
</feature>
<dbReference type="AlphaFoldDB" id="A0ABD1KAF0"/>
<keyword evidence="6" id="KW-0399">Innate immunity</keyword>
<protein>
    <submittedName>
        <fullName evidence="20">Uncharacterized protein</fullName>
    </submittedName>
</protein>
<keyword evidence="12" id="KW-0391">Immunity</keyword>
<evidence type="ECO:0000256" key="2">
    <source>
        <dbReference type="ARBA" id="ARBA00004193"/>
    </source>
</evidence>
<dbReference type="InterPro" id="IPR007111">
    <property type="entry name" value="NACHT_NTPase"/>
</dbReference>
<feature type="region of interest" description="Disordered" evidence="17">
    <location>
        <begin position="403"/>
        <end position="434"/>
    </location>
</feature>
<dbReference type="GO" id="GO:0016323">
    <property type="term" value="C:basolateral plasma membrane"/>
    <property type="evidence" value="ECO:0007669"/>
    <property type="project" value="UniProtKB-SubCell"/>
</dbReference>
<evidence type="ECO:0000259" key="19">
    <source>
        <dbReference type="PROSITE" id="PS50837"/>
    </source>
</evidence>
<dbReference type="Gene3D" id="1.10.533.10">
    <property type="entry name" value="Death Domain, Fas"/>
    <property type="match status" value="1"/>
</dbReference>
<dbReference type="GO" id="GO:0045087">
    <property type="term" value="P:innate immune response"/>
    <property type="evidence" value="ECO:0007669"/>
    <property type="project" value="UniProtKB-KW"/>
</dbReference>
<evidence type="ECO:0000313" key="20">
    <source>
        <dbReference type="EMBL" id="KAL2096095.1"/>
    </source>
</evidence>
<dbReference type="Gene3D" id="3.80.10.10">
    <property type="entry name" value="Ribonuclease Inhibitor"/>
    <property type="match status" value="1"/>
</dbReference>
<evidence type="ECO:0000256" key="1">
    <source>
        <dbReference type="ARBA" id="ARBA00004187"/>
    </source>
</evidence>
<feature type="compositionally biased region" description="Basic and acidic residues" evidence="17">
    <location>
        <begin position="404"/>
        <end position="419"/>
    </location>
</feature>
<gene>
    <name evidence="20" type="ORF">ACEWY4_008243</name>
</gene>
<evidence type="ECO:0000256" key="17">
    <source>
        <dbReference type="SAM" id="MobiDB-lite"/>
    </source>
</evidence>
<evidence type="ECO:0000256" key="11">
    <source>
        <dbReference type="ARBA" id="ARBA00022843"/>
    </source>
</evidence>
<evidence type="ECO:0000256" key="7">
    <source>
        <dbReference type="ARBA" id="ARBA00022614"/>
    </source>
</evidence>
<keyword evidence="11" id="KW-0832">Ubl conjugation</keyword>
<dbReference type="InterPro" id="IPR001611">
    <property type="entry name" value="Leu-rich_rpt"/>
</dbReference>
<name>A0ABD1KAF0_9TELE</name>
<sequence>MAVGPFSEQVQKSRVELVEAWSKHVTSLLDLLFQAGVVTEEDVSFVRGGGCLGERDRMRNLLDVLYGRGEDACCAFFEVMPKVQTGASGRENLNSCRQQRLQDHMQRHRDILGKEHSPKPSASAKANAQNQAKARPYTDITLSKRPGYEVHLQHQHEAAMVGELFRGRTQETRGQQEEICVFREIYQGLLSIPGNGLTLLSGVAGSGKTTVVRRLVYEWSSQTDCEKIILSLSFRELNLISEPESLQALLLMHYSHLKPVMADILRDKLERLLVILDGLDEFRYPLDFKRTPKCSDPERAQPVGALVVNLIKGNLLPGITILLTSRPHAVSKVPLELVSVFCSMLGFSQAQQQEYFRHTCASEKAGAEVWDYVATHKPLQLMCHIPAFCWIVSTALHNGSPGLTKHESHATINRDKIMSESETPSAASESEMPPATYTVVEPRATLVNGLTPKSSTRTLTITDIYCCFLKSILVFHGEGREEDSPWRLLQDAPRILRESRPVLRALGALAFKGLLERRLLFECSDLAALSLDSAELSRIFLVEILKVDHTSLRLEESFYFIHTSVQEYLAALYFVLEALSGSDPFAGLQPSTINLPLRIQRVLSLASKKLRGSKGLLKQHVKKAILWSGQHQSGHMDLFCRFVSGLLVPRTRLILDGLFPRRTPSLFCASPACSPSSAPPSFLLSLLHSQLRNCSLCPERQVNVCHCLYEAQDSGLSQRLQSWLQVLAQKPQSEQPESLEKRDWSELAFLLQLSPDLDTLKLDCQGLDAKGLRRLLPVLPLFCTLSLGQNPLGPEGAAVLSKALKTPACRVEKLWVVKTGLGCEGVRILTEALKDNRTVVDLRMAINDIGDKGAGHLADMLKTNCTLKDIRLRDNHITDKGGELLMDALTENSTLQYIWLFDNKFTKDGVKRLKEFSKTRTYLDIKVCV</sequence>
<evidence type="ECO:0000256" key="12">
    <source>
        <dbReference type="ARBA" id="ARBA00022859"/>
    </source>
</evidence>
<proteinExistence type="inferred from homology"/>
<dbReference type="InterPro" id="IPR051261">
    <property type="entry name" value="NLR"/>
</dbReference>
<dbReference type="InterPro" id="IPR041267">
    <property type="entry name" value="NLRP_HD2"/>
</dbReference>
<dbReference type="InterPro" id="IPR032675">
    <property type="entry name" value="LRR_dom_sf"/>
</dbReference>
<dbReference type="SUPFAM" id="SSF52047">
    <property type="entry name" value="RNI-like"/>
    <property type="match status" value="1"/>
</dbReference>
<evidence type="ECO:0000256" key="14">
    <source>
        <dbReference type="ARBA" id="ARBA00023139"/>
    </source>
</evidence>
<keyword evidence="15" id="KW-0449">Lipoprotein</keyword>
<keyword evidence="7" id="KW-0433">Leucine-rich repeat</keyword>
<dbReference type="SUPFAM" id="SSF47986">
    <property type="entry name" value="DEATH domain"/>
    <property type="match status" value="1"/>
</dbReference>
<evidence type="ECO:0000256" key="10">
    <source>
        <dbReference type="ARBA" id="ARBA00022840"/>
    </source>
</evidence>
<dbReference type="GO" id="GO:0005737">
    <property type="term" value="C:cytoplasm"/>
    <property type="evidence" value="ECO:0007669"/>
    <property type="project" value="UniProtKB-SubCell"/>
</dbReference>
<reference evidence="20 21" key="1">
    <citation type="submission" date="2024-09" db="EMBL/GenBank/DDBJ databases">
        <title>A chromosome-level genome assembly of Gray's grenadier anchovy, Coilia grayii.</title>
        <authorList>
            <person name="Fu Z."/>
        </authorList>
    </citation>
    <scope>NUCLEOTIDE SEQUENCE [LARGE SCALE GENOMIC DNA]</scope>
    <source>
        <strain evidence="20">G4</strain>
        <tissue evidence="20">Muscle</tissue>
    </source>
</reference>
<keyword evidence="9" id="KW-0547">Nucleotide-binding</keyword>
<evidence type="ECO:0000256" key="3">
    <source>
        <dbReference type="ARBA" id="ARBA00004496"/>
    </source>
</evidence>
<feature type="compositionally biased region" description="Low complexity" evidence="17">
    <location>
        <begin position="420"/>
        <end position="434"/>
    </location>
</feature>
<dbReference type="PROSITE" id="PS50837">
    <property type="entry name" value="NACHT"/>
    <property type="match status" value="1"/>
</dbReference>
<dbReference type="InterPro" id="IPR011029">
    <property type="entry name" value="DEATH-like_dom_sf"/>
</dbReference>
<dbReference type="SMART" id="SM00368">
    <property type="entry name" value="LRR_RI"/>
    <property type="match status" value="5"/>
</dbReference>
<evidence type="ECO:0000259" key="18">
    <source>
        <dbReference type="PROSITE" id="PS50209"/>
    </source>
</evidence>
<keyword evidence="4" id="KW-1003">Cell membrane</keyword>
<accession>A0ABD1KAF0</accession>
<evidence type="ECO:0000256" key="8">
    <source>
        <dbReference type="ARBA" id="ARBA00022737"/>
    </source>
</evidence>
<evidence type="ECO:0000256" key="16">
    <source>
        <dbReference type="ARBA" id="ARBA00038296"/>
    </source>
</evidence>
<evidence type="ECO:0000256" key="4">
    <source>
        <dbReference type="ARBA" id="ARBA00022475"/>
    </source>
</evidence>
<keyword evidence="14" id="KW-0564">Palmitate</keyword>
<evidence type="ECO:0000256" key="13">
    <source>
        <dbReference type="ARBA" id="ARBA00023136"/>
    </source>
</evidence>
<comment type="similarity">
    <text evidence="16">Belongs to the NOD1-NOD2 family.</text>
</comment>
<dbReference type="InterPro" id="IPR001315">
    <property type="entry name" value="CARD"/>
</dbReference>
<dbReference type="CDD" id="cd01671">
    <property type="entry name" value="CARD"/>
    <property type="match status" value="1"/>
</dbReference>
<dbReference type="GO" id="GO:0005524">
    <property type="term" value="F:ATP binding"/>
    <property type="evidence" value="ECO:0007669"/>
    <property type="project" value="UniProtKB-KW"/>
</dbReference>
<comment type="subcellular location">
    <subcellularLocation>
        <location evidence="1">Basolateral cell membrane</location>
    </subcellularLocation>
    <subcellularLocation>
        <location evidence="2">Cell membrane</location>
        <topology evidence="2">Lipid-anchor</topology>
    </subcellularLocation>
    <subcellularLocation>
        <location evidence="3">Cytoplasm</location>
    </subcellularLocation>
</comment>
<dbReference type="InterPro" id="IPR041075">
    <property type="entry name" value="NOD1/2_WH"/>
</dbReference>
<evidence type="ECO:0000256" key="5">
    <source>
        <dbReference type="ARBA" id="ARBA00022490"/>
    </source>
</evidence>
<dbReference type="SUPFAM" id="SSF52540">
    <property type="entry name" value="P-loop containing nucleoside triphosphate hydrolases"/>
    <property type="match status" value="1"/>
</dbReference>
<feature type="region of interest" description="Disordered" evidence="17">
    <location>
        <begin position="113"/>
        <end position="135"/>
    </location>
</feature>
<dbReference type="Proteomes" id="UP001591681">
    <property type="component" value="Unassembled WGS sequence"/>
</dbReference>
<evidence type="ECO:0000256" key="15">
    <source>
        <dbReference type="ARBA" id="ARBA00023288"/>
    </source>
</evidence>
<keyword evidence="21" id="KW-1185">Reference proteome</keyword>
<dbReference type="PROSITE" id="PS50209">
    <property type="entry name" value="CARD"/>
    <property type="match status" value="1"/>
</dbReference>
<keyword evidence="8" id="KW-0677">Repeat</keyword>
<evidence type="ECO:0000256" key="6">
    <source>
        <dbReference type="ARBA" id="ARBA00022588"/>
    </source>
</evidence>
<feature type="compositionally biased region" description="Low complexity" evidence="17">
    <location>
        <begin position="119"/>
        <end position="134"/>
    </location>
</feature>
<dbReference type="Pfam" id="PF13516">
    <property type="entry name" value="LRR_6"/>
    <property type="match status" value="1"/>
</dbReference>
<evidence type="ECO:0000256" key="9">
    <source>
        <dbReference type="ARBA" id="ARBA00022741"/>
    </source>
</evidence>
<evidence type="ECO:0000313" key="21">
    <source>
        <dbReference type="Proteomes" id="UP001591681"/>
    </source>
</evidence>
<dbReference type="Pfam" id="PF05729">
    <property type="entry name" value="NACHT"/>
    <property type="match status" value="1"/>
</dbReference>
<comment type="caution">
    <text evidence="20">The sequence shown here is derived from an EMBL/GenBank/DDBJ whole genome shotgun (WGS) entry which is preliminary data.</text>
</comment>
<dbReference type="Pfam" id="PF17776">
    <property type="entry name" value="NLRC4_HD2"/>
    <property type="match status" value="1"/>
</dbReference>